<name>A0A8S1RMQ4_9CILI</name>
<comment type="caution">
    <text evidence="1">The sequence shown here is derived from an EMBL/GenBank/DDBJ whole genome shotgun (WGS) entry which is preliminary data.</text>
</comment>
<reference evidence="1" key="1">
    <citation type="submission" date="2021-01" db="EMBL/GenBank/DDBJ databases">
        <authorList>
            <consortium name="Genoscope - CEA"/>
            <person name="William W."/>
        </authorList>
    </citation>
    <scope>NUCLEOTIDE SEQUENCE</scope>
</reference>
<evidence type="ECO:0000313" key="1">
    <source>
        <dbReference type="EMBL" id="CAD8128229.1"/>
    </source>
</evidence>
<keyword evidence="2" id="KW-1185">Reference proteome</keyword>
<dbReference type="AlphaFoldDB" id="A0A8S1RMQ4"/>
<organism evidence="1 2">
    <name type="scientific">Paramecium sonneborni</name>
    <dbReference type="NCBI Taxonomy" id="65129"/>
    <lineage>
        <taxon>Eukaryota</taxon>
        <taxon>Sar</taxon>
        <taxon>Alveolata</taxon>
        <taxon>Ciliophora</taxon>
        <taxon>Intramacronucleata</taxon>
        <taxon>Oligohymenophorea</taxon>
        <taxon>Peniculida</taxon>
        <taxon>Parameciidae</taxon>
        <taxon>Paramecium</taxon>
    </lineage>
</organism>
<sequence>MKLIQLLRIWKMNFQRQKLLNQVGKIHYFQLLALNNHIRIWLIDFIIRRAILNQNKKNLTLLNF</sequence>
<accession>A0A8S1RMQ4</accession>
<dbReference type="EMBL" id="CAJJDN010000184">
    <property type="protein sequence ID" value="CAD8128229.1"/>
    <property type="molecule type" value="Genomic_DNA"/>
</dbReference>
<evidence type="ECO:0000313" key="2">
    <source>
        <dbReference type="Proteomes" id="UP000692954"/>
    </source>
</evidence>
<protein>
    <submittedName>
        <fullName evidence="1">Uncharacterized protein</fullName>
    </submittedName>
</protein>
<dbReference type="Proteomes" id="UP000692954">
    <property type="component" value="Unassembled WGS sequence"/>
</dbReference>
<proteinExistence type="predicted"/>
<gene>
    <name evidence="1" type="ORF">PSON_ATCC_30995.1.T1840060</name>
</gene>